<proteinExistence type="predicted"/>
<protein>
    <submittedName>
        <fullName evidence="2">Uncharacterized protein</fullName>
    </submittedName>
</protein>
<organism evidence="2 3">
    <name type="scientific">Plakobranchus ocellatus</name>
    <dbReference type="NCBI Taxonomy" id="259542"/>
    <lineage>
        <taxon>Eukaryota</taxon>
        <taxon>Metazoa</taxon>
        <taxon>Spiralia</taxon>
        <taxon>Lophotrochozoa</taxon>
        <taxon>Mollusca</taxon>
        <taxon>Gastropoda</taxon>
        <taxon>Heterobranchia</taxon>
        <taxon>Euthyneura</taxon>
        <taxon>Panpulmonata</taxon>
        <taxon>Sacoglossa</taxon>
        <taxon>Placobranchoidea</taxon>
        <taxon>Plakobranchidae</taxon>
        <taxon>Plakobranchus</taxon>
    </lineage>
</organism>
<evidence type="ECO:0000256" key="1">
    <source>
        <dbReference type="SAM" id="MobiDB-lite"/>
    </source>
</evidence>
<name>A0AAV4AGQ7_9GAST</name>
<feature type="compositionally biased region" description="Basic and acidic residues" evidence="1">
    <location>
        <begin position="30"/>
        <end position="44"/>
    </location>
</feature>
<reference evidence="2 3" key="1">
    <citation type="journal article" date="2021" name="Elife">
        <title>Chloroplast acquisition without the gene transfer in kleptoplastic sea slugs, Plakobranchus ocellatus.</title>
        <authorList>
            <person name="Maeda T."/>
            <person name="Takahashi S."/>
            <person name="Yoshida T."/>
            <person name="Shimamura S."/>
            <person name="Takaki Y."/>
            <person name="Nagai Y."/>
            <person name="Toyoda A."/>
            <person name="Suzuki Y."/>
            <person name="Arimoto A."/>
            <person name="Ishii H."/>
            <person name="Satoh N."/>
            <person name="Nishiyama T."/>
            <person name="Hasebe M."/>
            <person name="Maruyama T."/>
            <person name="Minagawa J."/>
            <person name="Obokata J."/>
            <person name="Shigenobu S."/>
        </authorList>
    </citation>
    <scope>NUCLEOTIDE SEQUENCE [LARGE SCALE GENOMIC DNA]</scope>
</reference>
<dbReference type="AlphaFoldDB" id="A0AAV4AGQ7"/>
<sequence>MPPQYSQPTMPARRTGALNRHHLGRASHPQQDHRHTGSFERPPTREYPPQNLQQEQNRMRHRFDDEDGPVDESIERMPYRQPSDTNPSQQRRQAE</sequence>
<dbReference type="Proteomes" id="UP000735302">
    <property type="component" value="Unassembled WGS sequence"/>
</dbReference>
<evidence type="ECO:0000313" key="3">
    <source>
        <dbReference type="Proteomes" id="UP000735302"/>
    </source>
</evidence>
<evidence type="ECO:0000313" key="2">
    <source>
        <dbReference type="EMBL" id="GFO05728.1"/>
    </source>
</evidence>
<accession>A0AAV4AGQ7</accession>
<comment type="caution">
    <text evidence="2">The sequence shown here is derived from an EMBL/GenBank/DDBJ whole genome shotgun (WGS) entry which is preliminary data.</text>
</comment>
<keyword evidence="3" id="KW-1185">Reference proteome</keyword>
<feature type="compositionally biased region" description="Polar residues" evidence="1">
    <location>
        <begin position="82"/>
        <end position="95"/>
    </location>
</feature>
<gene>
    <name evidence="2" type="ORF">PoB_003223300</name>
</gene>
<dbReference type="EMBL" id="BLXT01003752">
    <property type="protein sequence ID" value="GFO05728.1"/>
    <property type="molecule type" value="Genomic_DNA"/>
</dbReference>
<feature type="region of interest" description="Disordered" evidence="1">
    <location>
        <begin position="1"/>
        <end position="95"/>
    </location>
</feature>